<organism evidence="1 2">
    <name type="scientific">Aldrovandia affinis</name>
    <dbReference type="NCBI Taxonomy" id="143900"/>
    <lineage>
        <taxon>Eukaryota</taxon>
        <taxon>Metazoa</taxon>
        <taxon>Chordata</taxon>
        <taxon>Craniata</taxon>
        <taxon>Vertebrata</taxon>
        <taxon>Euteleostomi</taxon>
        <taxon>Actinopterygii</taxon>
        <taxon>Neopterygii</taxon>
        <taxon>Teleostei</taxon>
        <taxon>Notacanthiformes</taxon>
        <taxon>Halosauridae</taxon>
        <taxon>Aldrovandia</taxon>
    </lineage>
</organism>
<proteinExistence type="predicted"/>
<dbReference type="EMBL" id="JAINUG010000475">
    <property type="protein sequence ID" value="KAJ8367464.1"/>
    <property type="molecule type" value="Genomic_DNA"/>
</dbReference>
<keyword evidence="2" id="KW-1185">Reference proteome</keyword>
<protein>
    <submittedName>
        <fullName evidence="1">Uncharacterized protein</fullName>
    </submittedName>
</protein>
<evidence type="ECO:0000313" key="1">
    <source>
        <dbReference type="EMBL" id="KAJ8367464.1"/>
    </source>
</evidence>
<dbReference type="AlphaFoldDB" id="A0AAD7W0I4"/>
<sequence length="82" mass="9452">MDAKLQLRQFNHSVEERGRHHGDPITGHIAMVTWTAHRGSDGYQPITRYCSKDTPLWCRTATLAPPPVSDRLWLCLIGRWKL</sequence>
<name>A0AAD7W0I4_9TELE</name>
<dbReference type="Proteomes" id="UP001221898">
    <property type="component" value="Unassembled WGS sequence"/>
</dbReference>
<gene>
    <name evidence="1" type="ORF">AAFF_G00317610</name>
</gene>
<accession>A0AAD7W0I4</accession>
<evidence type="ECO:0000313" key="2">
    <source>
        <dbReference type="Proteomes" id="UP001221898"/>
    </source>
</evidence>
<reference evidence="1" key="1">
    <citation type="journal article" date="2023" name="Science">
        <title>Genome structures resolve the early diversification of teleost fishes.</title>
        <authorList>
            <person name="Parey E."/>
            <person name="Louis A."/>
            <person name="Montfort J."/>
            <person name="Bouchez O."/>
            <person name="Roques C."/>
            <person name="Iampietro C."/>
            <person name="Lluch J."/>
            <person name="Castinel A."/>
            <person name="Donnadieu C."/>
            <person name="Desvignes T."/>
            <person name="Floi Bucao C."/>
            <person name="Jouanno E."/>
            <person name="Wen M."/>
            <person name="Mejri S."/>
            <person name="Dirks R."/>
            <person name="Jansen H."/>
            <person name="Henkel C."/>
            <person name="Chen W.J."/>
            <person name="Zahm M."/>
            <person name="Cabau C."/>
            <person name="Klopp C."/>
            <person name="Thompson A.W."/>
            <person name="Robinson-Rechavi M."/>
            <person name="Braasch I."/>
            <person name="Lecointre G."/>
            <person name="Bobe J."/>
            <person name="Postlethwait J.H."/>
            <person name="Berthelot C."/>
            <person name="Roest Crollius H."/>
            <person name="Guiguen Y."/>
        </authorList>
    </citation>
    <scope>NUCLEOTIDE SEQUENCE</scope>
    <source>
        <strain evidence="1">NC1722</strain>
    </source>
</reference>
<comment type="caution">
    <text evidence="1">The sequence shown here is derived from an EMBL/GenBank/DDBJ whole genome shotgun (WGS) entry which is preliminary data.</text>
</comment>